<dbReference type="InterPro" id="IPR011835">
    <property type="entry name" value="GS/SS"/>
</dbReference>
<evidence type="ECO:0000256" key="6">
    <source>
        <dbReference type="ARBA" id="ARBA00022679"/>
    </source>
</evidence>
<protein>
    <recommendedName>
        <fullName evidence="4">starch synthase</fullName>
        <ecNumber evidence="4">2.4.1.21</ecNumber>
    </recommendedName>
</protein>
<evidence type="ECO:0000256" key="1">
    <source>
        <dbReference type="ARBA" id="ARBA00001478"/>
    </source>
</evidence>
<dbReference type="EMBL" id="HBEW01008488">
    <property type="protein sequence ID" value="CAD8588802.1"/>
    <property type="molecule type" value="Transcribed_RNA"/>
</dbReference>
<keyword evidence="6" id="KW-0808">Transferase</keyword>
<feature type="region of interest" description="Disordered" evidence="9">
    <location>
        <begin position="480"/>
        <end position="511"/>
    </location>
</feature>
<dbReference type="EC" id="2.4.1.21" evidence="4"/>
<sequence length="1308" mass="145321">MTTCASTTSRVVTTREWYGTNTRRARDLARARVRARGHGEGFESSRAMTRERVAREVREMRERARERVGGCVRGGGDGEHGEHHVDGDGEDGAIARFKQMEAEMRVEMERERRRAEDVERDARARRETLEEELRAVREVVVTLERAVLDGERAREEARERYERDIGEMREDAARATRERDEDAERAQSDIERIEHEREDVRAALERALEVQGELEQRLDVASARHEDARREVEGLARELDEATQRTSALMSEKADAERRVDELVVELAALHEEKCVVEGRLDEVERNAGSVERETVAAMQRELDDARAALANALDDKDVVEKRIDEINREIVMLSEENSSVKRDLAEMSARMDVAAEHNASLLAELERVDADAAKTAGDDIEALKRELEGAVKGRTAALEDAQRLGEMLQQAKRDVADAELENARLREDLANAEASDNTDADVKLFEQLVKAQQEEIDELHEIVNTLTLQTNALMDEAAFTSEESQATRDIDSSRVASPSQHVDDEAAPAPLVTPAQIPEVVVPAETGIDAQVAAHVRKVKAEVEEHLLLALESEAADFVGAQEAASRFASLNAARFKDGVYYFVGDVRAGQRARVLYNRHTPSPMSRDGQCFIHVGFDNWVNGAATKTGMTPLPHDSHDRNVDHRVRDQGDWWVVEFPVPEGAATIDFVFSDADNKFDNNANGDYHCGISDGKSREEKIAARIAAQRKAKQGTMEKSIARAGQRAAKLMRSRAEALAHAEATATLNRVYTTPYQPAAGGEATIHYRPEGGPLTHAGTIYCQGSWNRWNHPYDFGPLEMHASDDAPGTFELTLHVPSDAHVMDFVFTDRDVPGAGAYDSNDRADYHATIVGGTGHAPKLHIVHIAVEMAPIAKVGGMGDVVTALARATMEDGHDVDVIVPKYDCMDYTAVDGLHRIGSVKHDNVDVDVYRGWVEDVPTTFLHPRNGFFDVGCIYGRGDDHVRFGFFSAAALTWMRSRNEQVDIIHAHDWQTAPVVWGKYPKAVTALTLHNLQFGVDLIKRGMEACDIATTVSPTYANEVRDHGAVQHAQRKFVGIRNGIDTDIWDPSVDEFLPLTYDASTVTAGKRAAVAALSERLKLNHPEGAPVVGVVSRLTAQKGIHLIKHACHRALERGATFVLLGSAPDGAHQHEFNMLAQDMANKYPGRSGFMFKYDEAFSHMMYAGCDFLLVPSMFEPCGLTQMIAMRYGAVPIVRSTGGLRDTVFDVDNDADRASSAGLSTNGFSFDGTQTSDMDYALNRALDAYYDKPRWSSLALPKRVMTQDWSWRAPAKLYVDRYWRAVKKKRESSS</sequence>
<dbReference type="SUPFAM" id="SSF53756">
    <property type="entry name" value="UDP-Glycosyltransferase/glycogen phosphorylase"/>
    <property type="match status" value="1"/>
</dbReference>
<keyword evidence="7" id="KW-0750">Starch biosynthesis</keyword>
<comment type="pathway">
    <text evidence="2">Glycan biosynthesis; starch biosynthesis.</text>
</comment>
<dbReference type="PANTHER" id="PTHR46083">
    <property type="match status" value="1"/>
</dbReference>
<feature type="domain" description="Carbohydrate binding module family 25" evidence="10">
    <location>
        <begin position="591"/>
        <end position="691"/>
    </location>
</feature>
<reference evidence="11" key="1">
    <citation type="submission" date="2021-01" db="EMBL/GenBank/DDBJ databases">
        <authorList>
            <person name="Corre E."/>
            <person name="Pelletier E."/>
            <person name="Niang G."/>
            <person name="Scheremetjew M."/>
            <person name="Finn R."/>
            <person name="Kale V."/>
            <person name="Holt S."/>
            <person name="Cochrane G."/>
            <person name="Meng A."/>
            <person name="Brown T."/>
            <person name="Cohen L."/>
        </authorList>
    </citation>
    <scope>NUCLEOTIDE SEQUENCE</scope>
    <source>
        <strain evidence="11">Clade-D-RCC2572</strain>
    </source>
</reference>
<evidence type="ECO:0000256" key="8">
    <source>
        <dbReference type="SAM" id="Coils"/>
    </source>
</evidence>
<dbReference type="GO" id="GO:2001070">
    <property type="term" value="F:starch binding"/>
    <property type="evidence" value="ECO:0007669"/>
    <property type="project" value="InterPro"/>
</dbReference>
<dbReference type="Gene3D" id="2.60.40.10">
    <property type="entry name" value="Immunoglobulins"/>
    <property type="match status" value="2"/>
</dbReference>
<dbReference type="InterPro" id="IPR013783">
    <property type="entry name" value="Ig-like_fold"/>
</dbReference>
<dbReference type="InterPro" id="IPR013534">
    <property type="entry name" value="Starch_synth_cat_dom"/>
</dbReference>
<feature type="region of interest" description="Disordered" evidence="9">
    <location>
        <begin position="69"/>
        <end position="90"/>
    </location>
</feature>
<dbReference type="Gene3D" id="1.10.287.1490">
    <property type="match status" value="1"/>
</dbReference>
<evidence type="ECO:0000256" key="7">
    <source>
        <dbReference type="ARBA" id="ARBA00022922"/>
    </source>
</evidence>
<dbReference type="CDD" id="cd03791">
    <property type="entry name" value="GT5_Glycogen_synthase_DULL1-like"/>
    <property type="match status" value="1"/>
</dbReference>
<feature type="domain" description="Carbohydrate binding module family 25" evidence="10">
    <location>
        <begin position="759"/>
        <end position="850"/>
    </location>
</feature>
<dbReference type="UniPathway" id="UPA00152"/>
<evidence type="ECO:0000256" key="2">
    <source>
        <dbReference type="ARBA" id="ARBA00004727"/>
    </source>
</evidence>
<dbReference type="InterPro" id="IPR001296">
    <property type="entry name" value="Glyco_trans_1"/>
</dbReference>
<name>A0A7S0PPG7_9CHLO</name>
<feature type="region of interest" description="Disordered" evidence="9">
    <location>
        <begin position="171"/>
        <end position="190"/>
    </location>
</feature>
<evidence type="ECO:0000256" key="5">
    <source>
        <dbReference type="ARBA" id="ARBA00022676"/>
    </source>
</evidence>
<organism evidence="11">
    <name type="scientific">Ostreococcus mediterraneus</name>
    <dbReference type="NCBI Taxonomy" id="1486918"/>
    <lineage>
        <taxon>Eukaryota</taxon>
        <taxon>Viridiplantae</taxon>
        <taxon>Chlorophyta</taxon>
        <taxon>Mamiellophyceae</taxon>
        <taxon>Mamiellales</taxon>
        <taxon>Bathycoccaceae</taxon>
        <taxon>Ostreococcus</taxon>
    </lineage>
</organism>
<comment type="catalytic activity">
    <reaction evidence="1">
        <text>[(1-&gt;4)-alpha-D-glucosyl](n) + ADP-alpha-D-glucose = [(1-&gt;4)-alpha-D-glucosyl](n+1) + ADP + H(+)</text>
        <dbReference type="Rhea" id="RHEA:18189"/>
        <dbReference type="Rhea" id="RHEA-COMP:9584"/>
        <dbReference type="Rhea" id="RHEA-COMP:9587"/>
        <dbReference type="ChEBI" id="CHEBI:15378"/>
        <dbReference type="ChEBI" id="CHEBI:15444"/>
        <dbReference type="ChEBI" id="CHEBI:57498"/>
        <dbReference type="ChEBI" id="CHEBI:456216"/>
        <dbReference type="EC" id="2.4.1.21"/>
    </reaction>
</comment>
<evidence type="ECO:0000259" key="10">
    <source>
        <dbReference type="SMART" id="SM01066"/>
    </source>
</evidence>
<gene>
    <name evidence="11" type="ORF">OMED0929_LOCUS7150</name>
</gene>
<dbReference type="HAMAP" id="MF_00484">
    <property type="entry name" value="Glycogen_synth"/>
    <property type="match status" value="1"/>
</dbReference>
<feature type="compositionally biased region" description="Basic and acidic residues" evidence="9">
    <location>
        <begin position="76"/>
        <end position="87"/>
    </location>
</feature>
<accession>A0A7S0PPG7</accession>
<proteinExistence type="inferred from homology"/>
<evidence type="ECO:0000256" key="4">
    <source>
        <dbReference type="ARBA" id="ARBA00012588"/>
    </source>
</evidence>
<keyword evidence="8" id="KW-0175">Coiled coil</keyword>
<keyword evidence="5" id="KW-0328">Glycosyltransferase</keyword>
<evidence type="ECO:0000313" key="11">
    <source>
        <dbReference type="EMBL" id="CAD8588802.1"/>
    </source>
</evidence>
<feature type="coiled-coil region" evidence="8">
    <location>
        <begin position="402"/>
        <end position="470"/>
    </location>
</feature>
<evidence type="ECO:0000256" key="9">
    <source>
        <dbReference type="SAM" id="MobiDB-lite"/>
    </source>
</evidence>
<comment type="similarity">
    <text evidence="3">Belongs to the glycosyltransferase 1 family. Bacterial/plant glycogen synthase subfamily.</text>
</comment>
<dbReference type="GO" id="GO:0004373">
    <property type="term" value="F:alpha-1,4-glucan glucosyltransferase (UDP-glucose donor) activity"/>
    <property type="evidence" value="ECO:0007669"/>
    <property type="project" value="InterPro"/>
</dbReference>
<dbReference type="InterPro" id="IPR005085">
    <property type="entry name" value="CBM25"/>
</dbReference>
<dbReference type="Gene3D" id="3.40.50.2000">
    <property type="entry name" value="Glycogen Phosphorylase B"/>
    <property type="match status" value="2"/>
</dbReference>
<evidence type="ECO:0000256" key="3">
    <source>
        <dbReference type="ARBA" id="ARBA00010281"/>
    </source>
</evidence>
<dbReference type="GO" id="GO:0019252">
    <property type="term" value="P:starch biosynthetic process"/>
    <property type="evidence" value="ECO:0007669"/>
    <property type="project" value="UniProtKB-UniPathway"/>
</dbReference>
<dbReference type="Pfam" id="PF08323">
    <property type="entry name" value="Glyco_transf_5"/>
    <property type="match status" value="1"/>
</dbReference>
<dbReference type="Pfam" id="PF16760">
    <property type="entry name" value="CBM53"/>
    <property type="match status" value="2"/>
</dbReference>
<dbReference type="Pfam" id="PF00534">
    <property type="entry name" value="Glycos_transf_1"/>
    <property type="match status" value="1"/>
</dbReference>
<dbReference type="GO" id="GO:0009011">
    <property type="term" value="F:alpha-1,4-glucan glucosyltransferase (ADP-glucose donor) activity"/>
    <property type="evidence" value="ECO:0007669"/>
    <property type="project" value="UniProtKB-EC"/>
</dbReference>
<dbReference type="PANTHER" id="PTHR46083:SF5">
    <property type="entry name" value="STARCH SYNTHASE 3, CHLOROPLASTIC_AMYLOPLASTIC"/>
    <property type="match status" value="1"/>
</dbReference>
<dbReference type="SMART" id="SM01066">
    <property type="entry name" value="CBM_25"/>
    <property type="match status" value="2"/>
</dbReference>